<accession>A0A9P8NTV5</accession>
<organism evidence="4 5">
    <name type="scientific">Ogataea polymorpha</name>
    <dbReference type="NCBI Taxonomy" id="460523"/>
    <lineage>
        <taxon>Eukaryota</taxon>
        <taxon>Fungi</taxon>
        <taxon>Dikarya</taxon>
        <taxon>Ascomycota</taxon>
        <taxon>Saccharomycotina</taxon>
        <taxon>Pichiomycetes</taxon>
        <taxon>Pichiales</taxon>
        <taxon>Pichiaceae</taxon>
        <taxon>Ogataea</taxon>
    </lineage>
</organism>
<evidence type="ECO:0000256" key="1">
    <source>
        <dbReference type="ARBA" id="ARBA00020646"/>
    </source>
</evidence>
<proteinExistence type="predicted"/>
<feature type="compositionally biased region" description="Basic residues" evidence="2">
    <location>
        <begin position="154"/>
        <end position="163"/>
    </location>
</feature>
<evidence type="ECO:0000313" key="5">
    <source>
        <dbReference type="Proteomes" id="UP000788993"/>
    </source>
</evidence>
<feature type="region of interest" description="Disordered" evidence="2">
    <location>
        <begin position="132"/>
        <end position="163"/>
    </location>
</feature>
<dbReference type="Pfam" id="PF10197">
    <property type="entry name" value="Cir_N"/>
    <property type="match status" value="1"/>
</dbReference>
<keyword evidence="5" id="KW-1185">Reference proteome</keyword>
<feature type="domain" description="CBF1-interacting co-repressor CIR N-terminal" evidence="3">
    <location>
        <begin position="10"/>
        <end position="35"/>
    </location>
</feature>
<dbReference type="InterPro" id="IPR019339">
    <property type="entry name" value="CIR_N_dom"/>
</dbReference>
<feature type="region of interest" description="Disordered" evidence="2">
    <location>
        <begin position="30"/>
        <end position="118"/>
    </location>
</feature>
<feature type="compositionally biased region" description="Polar residues" evidence="2">
    <location>
        <begin position="92"/>
        <end position="108"/>
    </location>
</feature>
<dbReference type="OrthoDB" id="21123at2759"/>
<evidence type="ECO:0000313" key="4">
    <source>
        <dbReference type="EMBL" id="KAH3659126.1"/>
    </source>
</evidence>
<feature type="compositionally biased region" description="Basic and acidic residues" evidence="2">
    <location>
        <begin position="30"/>
        <end position="47"/>
    </location>
</feature>
<comment type="caution">
    <text evidence="4">The sequence shown here is derived from an EMBL/GenBank/DDBJ whole genome shotgun (WGS) entry which is preliminary data.</text>
</comment>
<sequence>MVSDLNLKKSWNPRLLKNRTKVWEKERELLSERRDETAHENANKELPAKYNQSKSVRIDWMYKNPAEHQPGGDGNSCTNDHLNKLPKHLNNRKTSQGLSDIHHNSSSPALEKPATSVDSTLLKNDPIFLVSQKGSLNRQPQAPKHKSHDISKISKTRLNNKKR</sequence>
<evidence type="ECO:0000259" key="3">
    <source>
        <dbReference type="Pfam" id="PF10197"/>
    </source>
</evidence>
<reference evidence="4" key="2">
    <citation type="submission" date="2021-01" db="EMBL/GenBank/DDBJ databases">
        <authorList>
            <person name="Schikora-Tamarit M.A."/>
        </authorList>
    </citation>
    <scope>NUCLEOTIDE SEQUENCE</scope>
    <source>
        <strain evidence="4">NCAIM Y.01608</strain>
    </source>
</reference>
<dbReference type="Proteomes" id="UP000788993">
    <property type="component" value="Unassembled WGS sequence"/>
</dbReference>
<gene>
    <name evidence="4" type="ORF">OGATHE_006009</name>
</gene>
<dbReference type="EMBL" id="JAEUBD010001540">
    <property type="protein sequence ID" value="KAH3659126.1"/>
    <property type="molecule type" value="Genomic_DNA"/>
</dbReference>
<protein>
    <recommendedName>
        <fullName evidence="1">Pre-mRNA-splicing factor CWC25</fullName>
    </recommendedName>
</protein>
<name>A0A9P8NTV5_9ASCO</name>
<evidence type="ECO:0000256" key="2">
    <source>
        <dbReference type="SAM" id="MobiDB-lite"/>
    </source>
</evidence>
<reference evidence="4" key="1">
    <citation type="journal article" date="2021" name="Open Biol.">
        <title>Shared evolutionary footprints suggest mitochondrial oxidative damage underlies multiple complex I losses in fungi.</title>
        <authorList>
            <person name="Schikora-Tamarit M.A."/>
            <person name="Marcet-Houben M."/>
            <person name="Nosek J."/>
            <person name="Gabaldon T."/>
        </authorList>
    </citation>
    <scope>NUCLEOTIDE SEQUENCE</scope>
    <source>
        <strain evidence="4">NCAIM Y.01608</strain>
    </source>
</reference>
<dbReference type="AlphaFoldDB" id="A0A9P8NTV5"/>